<evidence type="ECO:0000256" key="1">
    <source>
        <dbReference type="ARBA" id="ARBA00001462"/>
    </source>
</evidence>
<dbReference type="SMART" id="SM00813">
    <property type="entry name" value="Alpha-L-AF_C"/>
    <property type="match status" value="1"/>
</dbReference>
<evidence type="ECO:0000256" key="4">
    <source>
        <dbReference type="ARBA" id="ARBA00022729"/>
    </source>
</evidence>
<evidence type="ECO:0000259" key="7">
    <source>
        <dbReference type="SMART" id="SM00813"/>
    </source>
</evidence>
<dbReference type="SUPFAM" id="SSF51011">
    <property type="entry name" value="Glycosyl hydrolase domain"/>
    <property type="match status" value="1"/>
</dbReference>
<dbReference type="InterPro" id="IPR010720">
    <property type="entry name" value="Alpha-L-AF_C"/>
</dbReference>
<dbReference type="RefSeq" id="WP_057318781.1">
    <property type="nucleotide sequence ID" value="NZ_CYXP01000001.1"/>
</dbReference>
<organism evidence="8 9">
    <name type="scientific">Parabacteroides distasonis</name>
    <dbReference type="NCBI Taxonomy" id="823"/>
    <lineage>
        <taxon>Bacteria</taxon>
        <taxon>Pseudomonadati</taxon>
        <taxon>Bacteroidota</taxon>
        <taxon>Bacteroidia</taxon>
        <taxon>Bacteroidales</taxon>
        <taxon>Tannerellaceae</taxon>
        <taxon>Parabacteroides</taxon>
    </lineage>
</organism>
<dbReference type="Gene3D" id="3.20.20.80">
    <property type="entry name" value="Glycosidases"/>
    <property type="match status" value="1"/>
</dbReference>
<dbReference type="Pfam" id="PF06964">
    <property type="entry name" value="Alpha-L-AF_C"/>
    <property type="match status" value="1"/>
</dbReference>
<gene>
    <name evidence="8" type="ORF">ERS852429_00641</name>
</gene>
<evidence type="ECO:0000313" key="9">
    <source>
        <dbReference type="Proteomes" id="UP000095591"/>
    </source>
</evidence>
<dbReference type="SUPFAM" id="SSF49785">
    <property type="entry name" value="Galactose-binding domain-like"/>
    <property type="match status" value="1"/>
</dbReference>
<keyword evidence="5 8" id="KW-0378">Hydrolase</keyword>
<dbReference type="Pfam" id="PF02018">
    <property type="entry name" value="CBM_4_9"/>
    <property type="match status" value="1"/>
</dbReference>
<dbReference type="Proteomes" id="UP000095591">
    <property type="component" value="Unassembled WGS sequence"/>
</dbReference>
<dbReference type="Pfam" id="PF22848">
    <property type="entry name" value="ASD1_dom"/>
    <property type="match status" value="1"/>
</dbReference>
<dbReference type="Gene3D" id="2.60.40.1180">
    <property type="entry name" value="Golgi alpha-mannosidase II"/>
    <property type="match status" value="1"/>
</dbReference>
<evidence type="ECO:0000313" key="8">
    <source>
        <dbReference type="EMBL" id="CUM80183.1"/>
    </source>
</evidence>
<evidence type="ECO:0000256" key="3">
    <source>
        <dbReference type="ARBA" id="ARBA00012670"/>
    </source>
</evidence>
<dbReference type="InterPro" id="IPR055235">
    <property type="entry name" value="ASD1_cat"/>
</dbReference>
<keyword evidence="4" id="KW-0732">Signal</keyword>
<proteinExistence type="inferred from homology"/>
<evidence type="ECO:0000256" key="6">
    <source>
        <dbReference type="ARBA" id="ARBA00023180"/>
    </source>
</evidence>
<dbReference type="AlphaFoldDB" id="A0A173RQB7"/>
<protein>
    <recommendedName>
        <fullName evidence="3">non-reducing end alpha-L-arabinofuranosidase</fullName>
        <ecNumber evidence="3">3.2.1.55</ecNumber>
    </recommendedName>
</protein>
<dbReference type="GO" id="GO:0046556">
    <property type="term" value="F:alpha-L-arabinofuranosidase activity"/>
    <property type="evidence" value="ECO:0007669"/>
    <property type="project" value="UniProtKB-EC"/>
</dbReference>
<accession>A0A173RQB7</accession>
<dbReference type="SUPFAM" id="SSF51445">
    <property type="entry name" value="(Trans)glycosidases"/>
    <property type="match status" value="1"/>
</dbReference>
<dbReference type="EC" id="3.2.1.55" evidence="3"/>
<dbReference type="InterPro" id="IPR051563">
    <property type="entry name" value="Glycosyl_Hydrolase_51"/>
</dbReference>
<name>A0A173RQB7_PARDI</name>
<dbReference type="PROSITE" id="PS51257">
    <property type="entry name" value="PROKAR_LIPOPROTEIN"/>
    <property type="match status" value="1"/>
</dbReference>
<feature type="domain" description="Alpha-L-arabinofuranosidase C-terminal" evidence="7">
    <location>
        <begin position="478"/>
        <end position="820"/>
    </location>
</feature>
<dbReference type="InterPro" id="IPR013780">
    <property type="entry name" value="Glyco_hydro_b"/>
</dbReference>
<dbReference type="GO" id="GO:0046373">
    <property type="term" value="P:L-arabinose metabolic process"/>
    <property type="evidence" value="ECO:0007669"/>
    <property type="project" value="InterPro"/>
</dbReference>
<dbReference type="SUPFAM" id="SSF49899">
    <property type="entry name" value="Concanavalin A-like lectins/glucanases"/>
    <property type="match status" value="1"/>
</dbReference>
<evidence type="ECO:0000256" key="5">
    <source>
        <dbReference type="ARBA" id="ARBA00022801"/>
    </source>
</evidence>
<dbReference type="PANTHER" id="PTHR31776">
    <property type="entry name" value="ALPHA-L-ARABINOFURANOSIDASE 1"/>
    <property type="match status" value="1"/>
</dbReference>
<dbReference type="PANTHER" id="PTHR31776:SF0">
    <property type="entry name" value="ALPHA-L-ARABINOFURANOSIDASE 1"/>
    <property type="match status" value="1"/>
</dbReference>
<keyword evidence="6" id="KW-0325">Glycoprotein</keyword>
<dbReference type="InterPro" id="IPR013320">
    <property type="entry name" value="ConA-like_dom_sf"/>
</dbReference>
<comment type="similarity">
    <text evidence="2">Belongs to the glycosyl hydrolase 51 family.</text>
</comment>
<dbReference type="InterPro" id="IPR003305">
    <property type="entry name" value="CenC_carb-bd"/>
</dbReference>
<reference evidence="8 9" key="1">
    <citation type="submission" date="2015-09" db="EMBL/GenBank/DDBJ databases">
        <authorList>
            <consortium name="Pathogen Informatics"/>
        </authorList>
    </citation>
    <scope>NUCLEOTIDE SEQUENCE [LARGE SCALE GENOMIC DNA]</scope>
    <source>
        <strain evidence="8 9">2789STDY5608872</strain>
    </source>
</reference>
<keyword evidence="8" id="KW-0326">Glycosidase</keyword>
<dbReference type="InterPro" id="IPR008979">
    <property type="entry name" value="Galactose-bd-like_sf"/>
</dbReference>
<sequence length="829" mass="92937">MRWRKYIDFDVIHLLVGAIVGMGLSSCQPEMPVISTITVEADGLTVPVNPDLYGLTIEEINHGIDGGLYAELIQNRSFEDGVPPLNCPYDAARNVLITPNGWTIPFMRGDSVPGWRRIVPNTQIYPDMKELVNDKNRRSLLVAVSTSGELGRGGVIAEGYRGIPIRKGERYDLSFFAKGANMVPRTIRVALEDSMANTVLSDVFQVAPLYEWKRYRHTFTATEDAPNAVLTITADTSAVFWLDVVSLFPEDTWKGRKNGLRPDLAALVDSLAPRFIRFPGGSFVEGYTAGTYPIWRETLGDISERKHFWNVWAYGTTNGMGYHEYLQMCEDMGAEPIYVINSGITSQSRRPRYEDITAMDKLTGDALDAIAYANAPADSLPGALRARNGHPEPFNLKYVEIGSENYGGEYFRRFELFRKAIKEAYPEITVISSSPLTKRGRSEWVDSHYYAGENFFLSNSGRFNSDRYSRRSPAVFIGEFGTTERPLAGTLRAAVAEACFLVGAEENPDMVRRLAYAPVLGNAGFENQRHPLISFNTHQAVVSPSYHLLKMFTRHRGDEVLKTIVDTYEKPQVRTGRAGVEMFDNSYEFKDVRIDGVPVSDISVMSGGWKVPEAGTLVPEANRWNQVLFGDSTSYAYEYTATVRRTKGSGQIQLRLCDNGRTGEQADYIALTIGAGTSELYHQVGGVKDSLVSPVRFPFESNRWYTVRMTCEYERVRCYVDGVLLHEVDMRPIPSLVSVATLDKENRVIYLKVVNTTRHEEKTSLRIEGVNIRNEAELIQLRGEPEARNTFENPGAVTPVTEPIVFPMSGPLIYNFPPNSVTILKLYME</sequence>
<dbReference type="Gene3D" id="2.60.120.260">
    <property type="entry name" value="Galactose-binding domain-like"/>
    <property type="match status" value="1"/>
</dbReference>
<comment type="catalytic activity">
    <reaction evidence="1">
        <text>Hydrolysis of terminal non-reducing alpha-L-arabinofuranoside residues in alpha-L-arabinosides.</text>
        <dbReference type="EC" id="3.2.1.55"/>
    </reaction>
</comment>
<dbReference type="EMBL" id="CYXP01000001">
    <property type="protein sequence ID" value="CUM80183.1"/>
    <property type="molecule type" value="Genomic_DNA"/>
</dbReference>
<evidence type="ECO:0000256" key="2">
    <source>
        <dbReference type="ARBA" id="ARBA00007186"/>
    </source>
</evidence>
<dbReference type="InterPro" id="IPR017853">
    <property type="entry name" value="GH"/>
</dbReference>